<keyword evidence="6" id="KW-1185">Reference proteome</keyword>
<keyword evidence="1" id="KW-0479">Metal-binding</keyword>
<accession>A0ABN4UW42</accession>
<dbReference type="Pfam" id="PF00037">
    <property type="entry name" value="Fer4"/>
    <property type="match status" value="2"/>
</dbReference>
<keyword evidence="2" id="KW-0408">Iron</keyword>
<evidence type="ECO:0000256" key="2">
    <source>
        <dbReference type="ARBA" id="ARBA00023004"/>
    </source>
</evidence>
<dbReference type="InterPro" id="IPR017900">
    <property type="entry name" value="4Fe4S_Fe_S_CS"/>
</dbReference>
<dbReference type="InterPro" id="IPR002586">
    <property type="entry name" value="CobQ/CobB/MinD/ParA_Nub-bd_dom"/>
</dbReference>
<dbReference type="CDD" id="cd03110">
    <property type="entry name" value="SIMIBI_bact_arch"/>
    <property type="match status" value="1"/>
</dbReference>
<name>A0ABN4UW42_9BACT</name>
<evidence type="ECO:0000256" key="1">
    <source>
        <dbReference type="ARBA" id="ARBA00022723"/>
    </source>
</evidence>
<dbReference type="Gene3D" id="3.40.50.300">
    <property type="entry name" value="P-loop containing nucleotide triphosphate hydrolases"/>
    <property type="match status" value="1"/>
</dbReference>
<dbReference type="Pfam" id="PF01656">
    <property type="entry name" value="CbiA"/>
    <property type="match status" value="1"/>
</dbReference>
<evidence type="ECO:0000259" key="4">
    <source>
        <dbReference type="PROSITE" id="PS51379"/>
    </source>
</evidence>
<organism evidence="5 6">
    <name type="scientific">Thermosipho melanesiensis</name>
    <dbReference type="NCBI Taxonomy" id="46541"/>
    <lineage>
        <taxon>Bacteria</taxon>
        <taxon>Thermotogati</taxon>
        <taxon>Thermotogota</taxon>
        <taxon>Thermotogae</taxon>
        <taxon>Thermotogales</taxon>
        <taxon>Fervidobacteriaceae</taxon>
        <taxon>Thermosipho</taxon>
    </lineage>
</organism>
<gene>
    <name evidence="5" type="ORF">BW47_00090</name>
</gene>
<dbReference type="PANTHER" id="PTHR43534:SF1">
    <property type="entry name" value="4FE-4S CLUSTER CONTAINING PARA FAMILY ATPASE PROTEIN"/>
    <property type="match status" value="1"/>
</dbReference>
<proteinExistence type="predicted"/>
<evidence type="ECO:0000256" key="3">
    <source>
        <dbReference type="ARBA" id="ARBA00023014"/>
    </source>
</evidence>
<keyword evidence="3" id="KW-0411">Iron-sulfur</keyword>
<evidence type="ECO:0000313" key="5">
    <source>
        <dbReference type="EMBL" id="APT73101.1"/>
    </source>
</evidence>
<dbReference type="PANTHER" id="PTHR43534">
    <property type="entry name" value="MIND SUPERFAMILY P-LOOP ATPASE CONTAINING AN INSERTED FERREDOXIN DOMAIN"/>
    <property type="match status" value="1"/>
</dbReference>
<dbReference type="RefSeq" id="WP_012056254.1">
    <property type="nucleotide sequence ID" value="NZ_CP007389.1"/>
</dbReference>
<dbReference type="PROSITE" id="PS51379">
    <property type="entry name" value="4FE4S_FER_2"/>
    <property type="match status" value="2"/>
</dbReference>
<reference evidence="5 6" key="1">
    <citation type="submission" date="2014-02" db="EMBL/GenBank/DDBJ databases">
        <title>Diversity of Thermotogales isolates from hydrothermal vents.</title>
        <authorList>
            <person name="Haverkamp T.H.A."/>
            <person name="Lossouarn J."/>
            <person name="Geslin C."/>
            <person name="Nesbo C.L."/>
        </authorList>
    </citation>
    <scope>NUCLEOTIDE SEQUENCE [LARGE SCALE GENOMIC DNA]</scope>
    <source>
        <strain evidence="5 6">431</strain>
    </source>
</reference>
<dbReference type="PROSITE" id="PS00198">
    <property type="entry name" value="4FE4S_FER_1"/>
    <property type="match status" value="1"/>
</dbReference>
<sequence length="290" mass="31759">MKQLAIVSGKGGTGKTTLSSSFGVLLKNVVLADCDVDAANLNLMFSGEIKEKYDYYGGKKAVIDQTKCDKCGICKKVCRFEAIGFKNEKYDVDQFACEGCNACVIACPRNAIRLETALSGEYYYSVTTNEKEIIHANLNPGEETSGGLVAEVRKLALNKATEEKKEVVLIDGAPGIGCPATSSIVAVNYVIIVTEPTSSGLHDLKRIVETVRHFRREFGVVINKYDLNPSMTKEIKNYCISDGIEILGEIPFDDVVEKSNLETKPVVNYENSIAAKAIKEIFGKVIKKLY</sequence>
<evidence type="ECO:0000313" key="6">
    <source>
        <dbReference type="Proteomes" id="UP000185490"/>
    </source>
</evidence>
<feature type="domain" description="4Fe-4S ferredoxin-type" evidence="4">
    <location>
        <begin position="88"/>
        <end position="117"/>
    </location>
</feature>
<protein>
    <submittedName>
        <fullName evidence="5">(4Fe-4S)-binding protein</fullName>
    </submittedName>
</protein>
<dbReference type="Gene3D" id="3.30.70.20">
    <property type="match status" value="1"/>
</dbReference>
<dbReference type="Proteomes" id="UP000185490">
    <property type="component" value="Chromosome"/>
</dbReference>
<dbReference type="InterPro" id="IPR017896">
    <property type="entry name" value="4Fe4S_Fe-S-bd"/>
</dbReference>
<dbReference type="InterPro" id="IPR027417">
    <property type="entry name" value="P-loop_NTPase"/>
</dbReference>
<dbReference type="EMBL" id="CP007389">
    <property type="protein sequence ID" value="APT73101.1"/>
    <property type="molecule type" value="Genomic_DNA"/>
</dbReference>
<feature type="domain" description="4Fe-4S ferredoxin-type" evidence="4">
    <location>
        <begin position="59"/>
        <end position="87"/>
    </location>
</feature>
<dbReference type="SUPFAM" id="SSF52540">
    <property type="entry name" value="P-loop containing nucleoside triphosphate hydrolases"/>
    <property type="match status" value="1"/>
</dbReference>
<dbReference type="SUPFAM" id="SSF54862">
    <property type="entry name" value="4Fe-4S ferredoxins"/>
    <property type="match status" value="1"/>
</dbReference>